<protein>
    <submittedName>
        <fullName evidence="1">Uncharacterized protein</fullName>
    </submittedName>
</protein>
<sequence length="118" mass="13208">MKNDDRVLVLLDTDRIHDFVFATNKLKEIRGASAILNELNLEKTESLMDSISTEGEKIFLGGGSGKIIFDDRPHAYDFCRQLEDAYKNQTSGEASITTAVVPYDDSTKETFLVTIQCI</sequence>
<gene>
    <name evidence="1" type="ORF">SCABRO_00686</name>
</gene>
<name>A0A0B0ENF8_9BACT</name>
<evidence type="ECO:0000313" key="1">
    <source>
        <dbReference type="EMBL" id="KHE93561.1"/>
    </source>
</evidence>
<evidence type="ECO:0000313" key="2">
    <source>
        <dbReference type="Proteomes" id="UP000030652"/>
    </source>
</evidence>
<proteinExistence type="predicted"/>
<dbReference type="eggNOG" id="COG1353">
    <property type="taxonomic scope" value="Bacteria"/>
</dbReference>
<dbReference type="Proteomes" id="UP000030652">
    <property type="component" value="Unassembled WGS sequence"/>
</dbReference>
<reference evidence="1 2" key="1">
    <citation type="submission" date="2014-10" db="EMBL/GenBank/DDBJ databases">
        <title>Draft genome of anammox bacterium scalindua brodae, obtained using differential coverage binning of sequence data from two enrichment reactors.</title>
        <authorList>
            <person name="Speth D.R."/>
            <person name="Russ L."/>
            <person name="Kartal B."/>
            <person name="Op den Camp H.J."/>
            <person name="Dutilh B.E."/>
            <person name="Jetten M.S."/>
        </authorList>
    </citation>
    <scope>NUCLEOTIDE SEQUENCE [LARGE SCALE GENOMIC DNA]</scope>
    <source>
        <strain evidence="1">RU1</strain>
    </source>
</reference>
<dbReference type="EMBL" id="JRYO01000049">
    <property type="protein sequence ID" value="KHE93561.1"/>
    <property type="molecule type" value="Genomic_DNA"/>
</dbReference>
<organism evidence="1 2">
    <name type="scientific">Candidatus Scalindua brodae</name>
    <dbReference type="NCBI Taxonomy" id="237368"/>
    <lineage>
        <taxon>Bacteria</taxon>
        <taxon>Pseudomonadati</taxon>
        <taxon>Planctomycetota</taxon>
        <taxon>Candidatus Brocadiia</taxon>
        <taxon>Candidatus Brocadiales</taxon>
        <taxon>Candidatus Scalinduaceae</taxon>
        <taxon>Candidatus Scalindua</taxon>
    </lineage>
</organism>
<dbReference type="AlphaFoldDB" id="A0A0B0ENF8"/>
<accession>A0A0B0ENF8</accession>
<comment type="caution">
    <text evidence="1">The sequence shown here is derived from an EMBL/GenBank/DDBJ whole genome shotgun (WGS) entry which is preliminary data.</text>
</comment>